<dbReference type="RefSeq" id="XP_025380747.1">
    <property type="nucleotide sequence ID" value="XM_025523372.1"/>
</dbReference>
<dbReference type="EMBL" id="KZ819634">
    <property type="protein sequence ID" value="PWN93549.1"/>
    <property type="molecule type" value="Genomic_DNA"/>
</dbReference>
<protein>
    <submittedName>
        <fullName evidence="2">Uncharacterized protein</fullName>
    </submittedName>
</protein>
<feature type="region of interest" description="Disordered" evidence="1">
    <location>
        <begin position="431"/>
        <end position="455"/>
    </location>
</feature>
<keyword evidence="3" id="KW-1185">Reference proteome</keyword>
<feature type="compositionally biased region" description="Low complexity" evidence="1">
    <location>
        <begin position="489"/>
        <end position="500"/>
    </location>
</feature>
<feature type="region of interest" description="Disordered" evidence="1">
    <location>
        <begin position="107"/>
        <end position="126"/>
    </location>
</feature>
<reference evidence="2 3" key="1">
    <citation type="journal article" date="2018" name="Mol. Biol. Evol.">
        <title>Broad Genomic Sampling Reveals a Smut Pathogenic Ancestry of the Fungal Clade Ustilaginomycotina.</title>
        <authorList>
            <person name="Kijpornyongpan T."/>
            <person name="Mondo S.J."/>
            <person name="Barry K."/>
            <person name="Sandor L."/>
            <person name="Lee J."/>
            <person name="Lipzen A."/>
            <person name="Pangilinan J."/>
            <person name="LaButti K."/>
            <person name="Hainaut M."/>
            <person name="Henrissat B."/>
            <person name="Grigoriev I.V."/>
            <person name="Spatafora J.W."/>
            <person name="Aime M.C."/>
        </authorList>
    </citation>
    <scope>NUCLEOTIDE SEQUENCE [LARGE SCALE GENOMIC DNA]</scope>
    <source>
        <strain evidence="2 3">MCA 4198</strain>
    </source>
</reference>
<feature type="compositionally biased region" description="Low complexity" evidence="1">
    <location>
        <begin position="572"/>
        <end position="586"/>
    </location>
</feature>
<dbReference type="GeneID" id="37045288"/>
<dbReference type="OrthoDB" id="5550090at2759"/>
<organism evidence="2 3">
    <name type="scientific">Acaromyces ingoldii</name>
    <dbReference type="NCBI Taxonomy" id="215250"/>
    <lineage>
        <taxon>Eukaryota</taxon>
        <taxon>Fungi</taxon>
        <taxon>Dikarya</taxon>
        <taxon>Basidiomycota</taxon>
        <taxon>Ustilaginomycotina</taxon>
        <taxon>Exobasidiomycetes</taxon>
        <taxon>Exobasidiales</taxon>
        <taxon>Cryptobasidiaceae</taxon>
        <taxon>Acaromyces</taxon>
    </lineage>
</organism>
<dbReference type="AlphaFoldDB" id="A0A316YWA2"/>
<feature type="compositionally biased region" description="Low complexity" evidence="1">
    <location>
        <begin position="441"/>
        <end position="454"/>
    </location>
</feature>
<feature type="region of interest" description="Disordered" evidence="1">
    <location>
        <begin position="174"/>
        <end position="206"/>
    </location>
</feature>
<dbReference type="Proteomes" id="UP000245768">
    <property type="component" value="Unassembled WGS sequence"/>
</dbReference>
<feature type="compositionally biased region" description="Low complexity" evidence="1">
    <location>
        <begin position="389"/>
        <end position="415"/>
    </location>
</feature>
<gene>
    <name evidence="2" type="ORF">FA10DRAFT_277338</name>
</gene>
<feature type="compositionally biased region" description="Low complexity" evidence="1">
    <location>
        <begin position="189"/>
        <end position="206"/>
    </location>
</feature>
<feature type="compositionally biased region" description="Pro residues" evidence="1">
    <location>
        <begin position="372"/>
        <end position="388"/>
    </location>
</feature>
<name>A0A316YWA2_9BASI</name>
<feature type="compositionally biased region" description="Low complexity" evidence="1">
    <location>
        <begin position="511"/>
        <end position="534"/>
    </location>
</feature>
<feature type="region of interest" description="Disordered" evidence="1">
    <location>
        <begin position="479"/>
        <end position="677"/>
    </location>
</feature>
<feature type="region of interest" description="Disordered" evidence="1">
    <location>
        <begin position="358"/>
        <end position="419"/>
    </location>
</feature>
<evidence type="ECO:0000313" key="2">
    <source>
        <dbReference type="EMBL" id="PWN93549.1"/>
    </source>
</evidence>
<dbReference type="STRING" id="215250.A0A316YWA2"/>
<evidence type="ECO:0000313" key="3">
    <source>
        <dbReference type="Proteomes" id="UP000245768"/>
    </source>
</evidence>
<evidence type="ECO:0000256" key="1">
    <source>
        <dbReference type="SAM" id="MobiDB-lite"/>
    </source>
</evidence>
<dbReference type="InParanoid" id="A0A316YWA2"/>
<accession>A0A316YWA2</accession>
<feature type="compositionally biased region" description="Polar residues" evidence="1">
    <location>
        <begin position="588"/>
        <end position="609"/>
    </location>
</feature>
<proteinExistence type="predicted"/>
<sequence>MIPSGESLRRRMARTQRAKRDVVLRCAKVRADNGFLKQSVNAAEWNSLLTWARRGAGPQWDSSTAMWHVRTGSEAYFGNGADPKQASRVHHVLDERSIALFTASMVAHNPHHPPPSGTAMSFSGVQQPRRTLVHEQPQDQHVSVRLYEQEQELQQQQQQQHMLHLQQQQQQQQQQQYEHQQHQLRLLHHQQQQQHHYQQQSQRPQQQLQLQQQAINVEQREIYGYAHGVPLYRERSVTTPHSGGVGNKARTSMMTPGQYADQAHGFYPALDPPHQPHQHQQQTGPGFVYLQQPSSGLSSADLDALQASRLHQQFFVQHQHQQIEVEEQQRTLHFHQPNMAYSSQILQLPSVSPTDTSSLNLFEAPFPTSASLPPPIQQPLPPPPPPPASTSAAAATLLSQQQQQQQQQQQEAPAQGKRRYPVSAFHRQGRPMHQVEQHVYPQQQQPSPSQQQQPEKYDGFLRQLPRARLSRKPLIHHPADEGASERQKQQSPPQQPQSQPQRKRPRSKAGQQQQQQQSPLLPALASSSPIAQAAREGSLAHLEDNQGGAAVGASQHHHQHDHFEHRLSPHQPLDASLLPEPSSPLSRGEQQQQELPVIWTQQAMVSTGDATEEGAGHAEERSAPLLGATRREQAPAVPTTEKGKEASGNQDLPFPPLDDDEEENEEKKENLDVWGTW</sequence>
<feature type="compositionally biased region" description="Basic and acidic residues" evidence="1">
    <location>
        <begin position="479"/>
        <end position="488"/>
    </location>
</feature>